<evidence type="ECO:0000313" key="1">
    <source>
        <dbReference type="EMBL" id="SDD09432.1"/>
    </source>
</evidence>
<organism evidence="1 2">
    <name type="scientific">Ruegeria marina</name>
    <dbReference type="NCBI Taxonomy" id="639004"/>
    <lineage>
        <taxon>Bacteria</taxon>
        <taxon>Pseudomonadati</taxon>
        <taxon>Pseudomonadota</taxon>
        <taxon>Alphaproteobacteria</taxon>
        <taxon>Rhodobacterales</taxon>
        <taxon>Roseobacteraceae</taxon>
        <taxon>Ruegeria</taxon>
    </lineage>
</organism>
<reference evidence="2" key="1">
    <citation type="submission" date="2016-10" db="EMBL/GenBank/DDBJ databases">
        <authorList>
            <person name="Varghese N."/>
            <person name="Submissions S."/>
        </authorList>
    </citation>
    <scope>NUCLEOTIDE SEQUENCE [LARGE SCALE GENOMIC DNA]</scope>
    <source>
        <strain evidence="2">CGMCC 1.9108</strain>
    </source>
</reference>
<dbReference type="AlphaFoldDB" id="A0A1G6RXP6"/>
<proteinExistence type="predicted"/>
<evidence type="ECO:0000313" key="2">
    <source>
        <dbReference type="Proteomes" id="UP000199628"/>
    </source>
</evidence>
<gene>
    <name evidence="1" type="ORF">SAMN04488239_105105</name>
</gene>
<dbReference type="OrthoDB" id="7857778at2"/>
<dbReference type="RefSeq" id="WP_093029906.1">
    <property type="nucleotide sequence ID" value="NZ_FMZV01000005.1"/>
</dbReference>
<keyword evidence="2" id="KW-1185">Reference proteome</keyword>
<dbReference type="Proteomes" id="UP000199628">
    <property type="component" value="Unassembled WGS sequence"/>
</dbReference>
<accession>A0A1G6RXP6</accession>
<name>A0A1G6RXP6_9RHOB</name>
<sequence length="192" mass="21862">MDELFPDRGTAIEGLLPKEFTYLLGLYLQTCAHIELLTSALVVFLGGLRLENENWFDAYCQVRKLTTKELNKELKKSSELAKEFGFSEDLYALSDWIERFVQNRHMAAHGAFFGTSQGFLRVDYVTNIGSRSNPKFRRQTSAVTRELVDEALKDADRIYLIVLGMIGLIRKDLPISVHHAILPIVKNPNEQA</sequence>
<protein>
    <submittedName>
        <fullName evidence="1">Uncharacterized protein</fullName>
    </submittedName>
</protein>
<dbReference type="EMBL" id="FMZV01000005">
    <property type="protein sequence ID" value="SDD09432.1"/>
    <property type="molecule type" value="Genomic_DNA"/>
</dbReference>